<feature type="region of interest" description="Disordered" evidence="2">
    <location>
        <begin position="1"/>
        <end position="35"/>
    </location>
</feature>
<evidence type="ECO:0000313" key="4">
    <source>
        <dbReference type="EMBL" id="RLN39293.1"/>
    </source>
</evidence>
<dbReference type="Proteomes" id="UP000275267">
    <property type="component" value="Unassembled WGS sequence"/>
</dbReference>
<dbReference type="InterPro" id="IPR006927">
    <property type="entry name" value="DUF639"/>
</dbReference>
<gene>
    <name evidence="4" type="ORF">C2845_PM01G03610</name>
</gene>
<keyword evidence="1" id="KW-0175">Coiled coil</keyword>
<comment type="caution">
    <text evidence="4">The sequence shown here is derived from an EMBL/GenBank/DDBJ whole genome shotgun (WGS) entry which is preliminary data.</text>
</comment>
<accession>A0A3L6TG79</accession>
<keyword evidence="3" id="KW-0472">Membrane</keyword>
<organism evidence="4 5">
    <name type="scientific">Panicum miliaceum</name>
    <name type="common">Proso millet</name>
    <name type="synonym">Broomcorn millet</name>
    <dbReference type="NCBI Taxonomy" id="4540"/>
    <lineage>
        <taxon>Eukaryota</taxon>
        <taxon>Viridiplantae</taxon>
        <taxon>Streptophyta</taxon>
        <taxon>Embryophyta</taxon>
        <taxon>Tracheophyta</taxon>
        <taxon>Spermatophyta</taxon>
        <taxon>Magnoliopsida</taxon>
        <taxon>Liliopsida</taxon>
        <taxon>Poales</taxon>
        <taxon>Poaceae</taxon>
        <taxon>PACMAD clade</taxon>
        <taxon>Panicoideae</taxon>
        <taxon>Panicodae</taxon>
        <taxon>Paniceae</taxon>
        <taxon>Panicinae</taxon>
        <taxon>Panicum</taxon>
        <taxon>Panicum sect. Panicum</taxon>
    </lineage>
</organism>
<dbReference type="AlphaFoldDB" id="A0A3L6TG79"/>
<feature type="transmembrane region" description="Helical" evidence="3">
    <location>
        <begin position="610"/>
        <end position="639"/>
    </location>
</feature>
<keyword evidence="3" id="KW-1133">Transmembrane helix</keyword>
<dbReference type="OrthoDB" id="1903413at2759"/>
<feature type="coiled-coil region" evidence="1">
    <location>
        <begin position="470"/>
        <end position="500"/>
    </location>
</feature>
<dbReference type="PANTHER" id="PTHR31860">
    <property type="entry name" value="HEAT-INDUCIBLE TRANSCRIPTION REPRESSOR (DUF639)-RELATED"/>
    <property type="match status" value="1"/>
</dbReference>
<dbReference type="Pfam" id="PF04842">
    <property type="entry name" value="DUF639"/>
    <property type="match status" value="1"/>
</dbReference>
<evidence type="ECO:0000256" key="3">
    <source>
        <dbReference type="SAM" id="Phobius"/>
    </source>
</evidence>
<sequence>MDMGVASQQKLPAEAGGTAPAAGAGAGSKAGGGGGRKHLSSIANHVLRQCSLTLGRSVNDLVADFELGLKTAAVDNYSRKLVEFCSLQALQIITSHDVGEKISEGSLSRFTFDMMLAWETPTPSDQQITMESIAKEREDRKEPLGANEAVMGDETSLFYSDIMPLLVNEEPTVGEEAYVWFGSVFPLACDVVNARFTFEALTATTANRLHYPAYDRFLKEMDKSFKFLQNLPTPTDIEFSEDEFILHMEGTAGTQRVVRHVGTSSWPGRVTLTNKALYFEASGKISYESAIKVDLSDTEIEHQINTASTGPFGVPLFDKAIVFESLSEPLVLEFPEMTSSIRRDMWLTLIREVLFIHRFISMYNIQSPVHKWEVHSRIILGVIRLHAAREMLRMAPPTPSSFLVFSLYDDLPKGDFVLEQLASNLKQTSTITRLSAPYVFKGLSKTYVIPLSAEIADDHETDSNGHEQPLASLENKIDQVKDEAREVTAANAAIEGMREEGITDSLLVLVGLISPIGKLRPLIQQIISWERPLVTGSILAVTLLTIYNEWFGYVLAASLILAVGMMVWARQRKIGKICSEVIIDTSSDKTTMESIVEAQQSLKKHTETMIWMLTVSTVAVAIIPLKYILIGVAAGGFVANTRIAKAMSNPQGSRRWREWWESIPAVPVRTVNKNEL</sequence>
<keyword evidence="3" id="KW-0812">Transmembrane</keyword>
<keyword evidence="5" id="KW-1185">Reference proteome</keyword>
<dbReference type="STRING" id="4540.A0A3L6TG79"/>
<reference evidence="5" key="1">
    <citation type="journal article" date="2019" name="Nat. Commun.">
        <title>The genome of broomcorn millet.</title>
        <authorList>
            <person name="Zou C."/>
            <person name="Miki D."/>
            <person name="Li D."/>
            <person name="Tang Q."/>
            <person name="Xiao L."/>
            <person name="Rajput S."/>
            <person name="Deng P."/>
            <person name="Jia W."/>
            <person name="Huang R."/>
            <person name="Zhang M."/>
            <person name="Sun Y."/>
            <person name="Hu J."/>
            <person name="Fu X."/>
            <person name="Schnable P.S."/>
            <person name="Li F."/>
            <person name="Zhang H."/>
            <person name="Feng B."/>
            <person name="Zhu X."/>
            <person name="Liu R."/>
            <person name="Schnable J.C."/>
            <person name="Zhu J.-K."/>
            <person name="Zhang H."/>
        </authorList>
    </citation>
    <scope>NUCLEOTIDE SEQUENCE [LARGE SCALE GENOMIC DNA]</scope>
</reference>
<feature type="compositionally biased region" description="Low complexity" evidence="2">
    <location>
        <begin position="13"/>
        <end position="23"/>
    </location>
</feature>
<evidence type="ECO:0000256" key="2">
    <source>
        <dbReference type="SAM" id="MobiDB-lite"/>
    </source>
</evidence>
<feature type="compositionally biased region" description="Polar residues" evidence="2">
    <location>
        <begin position="1"/>
        <end position="10"/>
    </location>
</feature>
<dbReference type="EMBL" id="PQIB02000001">
    <property type="protein sequence ID" value="RLN39293.1"/>
    <property type="molecule type" value="Genomic_DNA"/>
</dbReference>
<feature type="transmembrane region" description="Helical" evidence="3">
    <location>
        <begin position="550"/>
        <end position="569"/>
    </location>
</feature>
<evidence type="ECO:0000313" key="5">
    <source>
        <dbReference type="Proteomes" id="UP000275267"/>
    </source>
</evidence>
<proteinExistence type="predicted"/>
<name>A0A3L6TG79_PANMI</name>
<feature type="compositionally biased region" description="Gly residues" evidence="2">
    <location>
        <begin position="24"/>
        <end position="34"/>
    </location>
</feature>
<dbReference type="PANTHER" id="PTHR31860:SF5">
    <property type="entry name" value="ARGH (DUF639)"/>
    <property type="match status" value="1"/>
</dbReference>
<evidence type="ECO:0000256" key="1">
    <source>
        <dbReference type="SAM" id="Coils"/>
    </source>
</evidence>
<protein>
    <submittedName>
        <fullName evidence="4">Uncharacterized protein</fullName>
    </submittedName>
</protein>